<evidence type="ECO:0000256" key="4">
    <source>
        <dbReference type="ARBA" id="ARBA00022670"/>
    </source>
</evidence>
<feature type="transmembrane region" description="Helical" evidence="12">
    <location>
        <begin position="43"/>
        <end position="59"/>
    </location>
</feature>
<evidence type="ECO:0000256" key="3">
    <source>
        <dbReference type="ARBA" id="ARBA00007931"/>
    </source>
</evidence>
<evidence type="ECO:0000256" key="6">
    <source>
        <dbReference type="ARBA" id="ARBA00022723"/>
    </source>
</evidence>
<dbReference type="GO" id="GO:0046872">
    <property type="term" value="F:metal ion binding"/>
    <property type="evidence" value="ECO:0007669"/>
    <property type="project" value="UniProtKB-KW"/>
</dbReference>
<comment type="subcellular location">
    <subcellularLocation>
        <location evidence="2">Membrane</location>
        <topology evidence="2">Multi-pass membrane protein</topology>
    </subcellularLocation>
</comment>
<feature type="transmembrane region" description="Helical" evidence="12">
    <location>
        <begin position="100"/>
        <end position="123"/>
    </location>
</feature>
<evidence type="ECO:0000256" key="12">
    <source>
        <dbReference type="SAM" id="Phobius"/>
    </source>
</evidence>
<keyword evidence="11 12" id="KW-0472">Membrane</keyword>
<reference evidence="14" key="2">
    <citation type="submission" date="2023-04" db="EMBL/GenBank/DDBJ databases">
        <title>'Rhodoalgimonas zhirmunskyi' gen. nov., isolated from a red alga.</title>
        <authorList>
            <person name="Nedashkovskaya O.I."/>
            <person name="Otstavnykh N.Y."/>
            <person name="Bystritskaya E.P."/>
            <person name="Balabanova L.A."/>
            <person name="Isaeva M.P."/>
        </authorList>
    </citation>
    <scope>NUCLEOTIDE SEQUENCE</scope>
    <source>
        <strain evidence="14">10Alg 79</strain>
    </source>
</reference>
<evidence type="ECO:0000256" key="9">
    <source>
        <dbReference type="ARBA" id="ARBA00022989"/>
    </source>
</evidence>
<dbReference type="GO" id="GO:0006508">
    <property type="term" value="P:proteolysis"/>
    <property type="evidence" value="ECO:0007669"/>
    <property type="project" value="UniProtKB-KW"/>
</dbReference>
<evidence type="ECO:0000313" key="14">
    <source>
        <dbReference type="EMBL" id="MDQ2094775.1"/>
    </source>
</evidence>
<feature type="domain" description="Peptidase M50" evidence="13">
    <location>
        <begin position="49"/>
        <end position="120"/>
    </location>
</feature>
<dbReference type="InterPro" id="IPR008915">
    <property type="entry name" value="Peptidase_M50"/>
</dbReference>
<reference evidence="14" key="1">
    <citation type="submission" date="2022-07" db="EMBL/GenBank/DDBJ databases">
        <authorList>
            <person name="Otstavnykh N."/>
            <person name="Isaeva M."/>
            <person name="Bystritskaya E."/>
        </authorList>
    </citation>
    <scope>NUCLEOTIDE SEQUENCE</scope>
    <source>
        <strain evidence="14">10Alg 79</strain>
    </source>
</reference>
<feature type="domain" description="Peptidase M50" evidence="13">
    <location>
        <begin position="134"/>
        <end position="191"/>
    </location>
</feature>
<keyword evidence="5 12" id="KW-0812">Transmembrane</keyword>
<keyword evidence="7" id="KW-0378">Hydrolase</keyword>
<feature type="transmembrane region" description="Helical" evidence="12">
    <location>
        <begin position="135"/>
        <end position="155"/>
    </location>
</feature>
<keyword evidence="4 14" id="KW-0645">Protease</keyword>
<organism evidence="14 15">
    <name type="scientific">Rhodalgimonas zhirmunskyi</name>
    <dbReference type="NCBI Taxonomy" id="2964767"/>
    <lineage>
        <taxon>Bacteria</taxon>
        <taxon>Pseudomonadati</taxon>
        <taxon>Pseudomonadota</taxon>
        <taxon>Alphaproteobacteria</taxon>
        <taxon>Rhodobacterales</taxon>
        <taxon>Roseobacteraceae</taxon>
        <taxon>Rhodalgimonas</taxon>
    </lineage>
</organism>
<evidence type="ECO:0000256" key="5">
    <source>
        <dbReference type="ARBA" id="ARBA00022692"/>
    </source>
</evidence>
<comment type="cofactor">
    <cofactor evidence="1">
        <name>Zn(2+)</name>
        <dbReference type="ChEBI" id="CHEBI:29105"/>
    </cofactor>
</comment>
<keyword evidence="10" id="KW-0482">Metalloprotease</keyword>
<evidence type="ECO:0000256" key="7">
    <source>
        <dbReference type="ARBA" id="ARBA00022801"/>
    </source>
</evidence>
<protein>
    <submittedName>
        <fullName evidence="14">Site-2 protease family protein</fullName>
    </submittedName>
</protein>
<keyword evidence="9 12" id="KW-1133">Transmembrane helix</keyword>
<evidence type="ECO:0000313" key="15">
    <source>
        <dbReference type="Proteomes" id="UP001227162"/>
    </source>
</evidence>
<sequence>MYQTGPIIWRFRGFLGVPVEIGQTLVLLVGLFGLLGLTGGADPLFLALFLTMLVLIIYLHELGHAWACLVQGVPVRRIVLHGGGGFCEQAKGATRHQQEFIVAMGPLVNLGLWALASLVAEYVWRQGIGPISFGYYLMLFATLNIYLFFFNLLPVQPLDGGRLLQLLLMRAMAPREAMKIAGGVGLVFAVLWWPALFYLWYSTGWILLFFPSIALHYRMMKGEYRH</sequence>
<comment type="similarity">
    <text evidence="3">Belongs to the peptidase M50B family.</text>
</comment>
<evidence type="ECO:0000256" key="2">
    <source>
        <dbReference type="ARBA" id="ARBA00004141"/>
    </source>
</evidence>
<dbReference type="PANTHER" id="PTHR39188:SF3">
    <property type="entry name" value="STAGE IV SPORULATION PROTEIN FB"/>
    <property type="match status" value="1"/>
</dbReference>
<feature type="transmembrane region" description="Helical" evidence="12">
    <location>
        <begin position="12"/>
        <end position="37"/>
    </location>
</feature>
<gene>
    <name evidence="14" type="ORF">NOI20_11690</name>
</gene>
<accession>A0AAJ1U8K9</accession>
<keyword evidence="15" id="KW-1185">Reference proteome</keyword>
<keyword evidence="8" id="KW-0862">Zinc</keyword>
<dbReference type="EMBL" id="JANFFA010000003">
    <property type="protein sequence ID" value="MDQ2094775.1"/>
    <property type="molecule type" value="Genomic_DNA"/>
</dbReference>
<name>A0AAJ1U8K9_9RHOB</name>
<dbReference type="Proteomes" id="UP001227162">
    <property type="component" value="Unassembled WGS sequence"/>
</dbReference>
<dbReference type="PANTHER" id="PTHR39188">
    <property type="entry name" value="MEMBRANE-ASSOCIATED ZINC METALLOPROTEASE M50B"/>
    <property type="match status" value="1"/>
</dbReference>
<dbReference type="AlphaFoldDB" id="A0AAJ1U8K9"/>
<comment type="caution">
    <text evidence="14">The sequence shown here is derived from an EMBL/GenBank/DDBJ whole genome shotgun (WGS) entry which is preliminary data.</text>
</comment>
<evidence type="ECO:0000256" key="1">
    <source>
        <dbReference type="ARBA" id="ARBA00001947"/>
    </source>
</evidence>
<evidence type="ECO:0000256" key="11">
    <source>
        <dbReference type="ARBA" id="ARBA00023136"/>
    </source>
</evidence>
<dbReference type="GO" id="GO:0016020">
    <property type="term" value="C:membrane"/>
    <property type="evidence" value="ECO:0007669"/>
    <property type="project" value="UniProtKB-SubCell"/>
</dbReference>
<feature type="transmembrane region" description="Helical" evidence="12">
    <location>
        <begin position="176"/>
        <end position="193"/>
    </location>
</feature>
<evidence type="ECO:0000256" key="10">
    <source>
        <dbReference type="ARBA" id="ARBA00023049"/>
    </source>
</evidence>
<dbReference type="GO" id="GO:0008237">
    <property type="term" value="F:metallopeptidase activity"/>
    <property type="evidence" value="ECO:0007669"/>
    <property type="project" value="UniProtKB-KW"/>
</dbReference>
<evidence type="ECO:0000259" key="13">
    <source>
        <dbReference type="Pfam" id="PF02163"/>
    </source>
</evidence>
<keyword evidence="6" id="KW-0479">Metal-binding</keyword>
<evidence type="ECO:0000256" key="8">
    <source>
        <dbReference type="ARBA" id="ARBA00022833"/>
    </source>
</evidence>
<proteinExistence type="inferred from homology"/>
<dbReference type="Pfam" id="PF02163">
    <property type="entry name" value="Peptidase_M50"/>
    <property type="match status" value="2"/>
</dbReference>